<dbReference type="Pfam" id="PF21078">
    <property type="entry name" value="GDH_HM3"/>
    <property type="match status" value="1"/>
</dbReference>
<evidence type="ECO:0000256" key="1">
    <source>
        <dbReference type="ARBA" id="ARBA00023002"/>
    </source>
</evidence>
<name>A0AB38YJR1_9GAMM</name>
<evidence type="ECO:0000313" key="7">
    <source>
        <dbReference type="EMBL" id="WLD59555.1"/>
    </source>
</evidence>
<dbReference type="RefSeq" id="WP_304996847.1">
    <property type="nucleotide sequence ID" value="NZ_CP101717.1"/>
</dbReference>
<sequence>MASSRTAAQQDLTQLLTERLQPHVAAPQKKLLAHFIHCLYDHASRLDMEAYELTDLAGLTVSAWRHVSKWDGSAAKVQVFNPNVEEHEWQSSHTAVLILTRDLPFTVDSVRIALNRMGVNIHNLFHADYCAQRDKSGDLNDFTEQPTEHNELMMYFEVDHRSDSKQRREIERELLQVIADVQLAVDDFKNITDAARTAQKDIQTLAKAGMSQEDIDEANVFLDWLTNDHFTFLGYDEYVVDKGVVKPVANSALGLFRKARGAKAESVTEMEAQLAAANDASIIAFAKSGRRATVHRPAYNDYVIVRQFDSKGNVIGGRRFLGLYTSSVYNDSPRSIPIIRKKIKTVLAASKYVDGSHNYKELAQILHTFPRDELILSTVDELLKTTRSVLSIQERKQIRVFVREDVYGQFVTALVYLPREIFNTEIRMHIHDVLAEYMAVEGSDFTNYLSESVLARIRYVFKLEKPLKKSLDVAEIERKVVALARQWTDELQASLVEASGEEKGMAYYAAYRDAFPSSYREEYSARVAVADVQRMESLFEDPDNQLTLSFYLSQEPSGSSLKLKIFHQASELMLSDLVPVLENLGLRAVEEIPYEIRRSDGQCVYVYDFTLIYEADPELDPASLRDIFHDAFVNIWYGRAENDLYNQMILGSKLTWREVAMLRAYARYMKQIRFGFSQEYIAHTLIQHSRLTETLTFLFSSRFNPVRKKRAELQEKYIAKMEEGLEQVQNLNEDRILRKYMELILATLRTNFYQEDSTTKARKSYFSFKLNPSLINDMPLPRPKFEIFVYSPRVEGVHLRGGKVARGGLRWSDRIEDFRTEVLGLVKAQQVKNAVIVPVGAKGGFVAKQLPTNGDRDAMLQEGIACYKTFIQGLLDITDNLGQGEVLPPKDVIRHDEDDPYLVVAADKGTATFSDIANEVAGKYDFWLGDAFASGGSNGYDHKKMGITARGAWVSVQRHFKEMGINVQEEPITVVGIGDMAGDVFGNGLLRSKSVKLVAAFNHMHIFLDPDPDPAATFAERQRLFDLPRSSWEDYNTKLISKGGGIFNRSAKSIKLTPEIKKLLSVSKDQMTPTELIHNILKAPVDLIWNGGIGTYAKASTESHADVGDKANDALRVDAKDLRCKVIGEGGNLGFTQLSRVEFGLKGGRCYTDFIDNAGGVDCSDHEVNIKILLDELVKSGDLTGKHRNQWMLKMTEEVGDQVLANNYKQTQAISLAAREAAHRVEEYRRQINAFEAAGKLNRALEYLPDDEMISDRKASGQGLVMPELAILISYSKGDLKEALIKQKAGDDPYLVNEVYGAFPATLVKEFGKHIKNHRLKGEIVATQVANDLFNHMGINFVHRLSESTGASELDIARAYVAARDIFDLKGLWAQIEALDYKVDGKLQQAMMARTARMVRRATRALIKANRLNFDVAAVVKRFKDPVAAFATDIPKYLHGEMAQNFNDAVKEYQAAGVDAKLAHQVAVSDHLYHALGIIGAATDLNVPVNRVAEAFFILGERLSLNQFAGQLNNLSVSTHWQAMAREALRDDLEWQQQRLTQSVLNVQGKESLGQLLDQWSETHRLLVDRWLRIVREILATTDPEFSMYSVAIRELVDLSQATSMAS</sequence>
<dbReference type="GO" id="GO:0006538">
    <property type="term" value="P:L-glutamate catabolic process"/>
    <property type="evidence" value="ECO:0007669"/>
    <property type="project" value="InterPro"/>
</dbReference>
<reference evidence="7" key="1">
    <citation type="submission" date="2022-07" db="EMBL/GenBank/DDBJ databases">
        <title>Complete genome sequence of Salinispirillum sp. LH10-3-1 capable of multiple carbohydrate inversion isolated from a soda lake.</title>
        <authorList>
            <person name="Liu J."/>
            <person name="Zhai Y."/>
            <person name="Zhang H."/>
            <person name="Yang H."/>
            <person name="Qu J."/>
            <person name="Li J."/>
        </authorList>
    </citation>
    <scope>NUCLEOTIDE SEQUENCE</scope>
    <source>
        <strain evidence="7">LH 10-3-1</strain>
    </source>
</reference>
<gene>
    <name evidence="7" type="ORF">NFC81_07180</name>
</gene>
<dbReference type="InterPro" id="IPR049064">
    <property type="entry name" value="NAD_Glu_DH_ACT3"/>
</dbReference>
<feature type="domain" description="NAD-glutamate dehydrogenase catalytic" evidence="2">
    <location>
        <begin position="721"/>
        <end position="1216"/>
    </location>
</feature>
<dbReference type="InterPro" id="IPR046346">
    <property type="entry name" value="Aminoacid_DH-like_N_sf"/>
</dbReference>
<evidence type="ECO:0000259" key="6">
    <source>
        <dbReference type="Pfam" id="PF21077"/>
    </source>
</evidence>
<dbReference type="Pfam" id="PF21077">
    <property type="entry name" value="GDH_ACT3"/>
    <property type="match status" value="1"/>
</dbReference>
<dbReference type="Pfam" id="PF21076">
    <property type="entry name" value="GDH_ACT2"/>
    <property type="match status" value="1"/>
</dbReference>
<dbReference type="Pfam" id="PF05088">
    <property type="entry name" value="Bac_GDH_CD"/>
    <property type="match status" value="1"/>
</dbReference>
<protein>
    <submittedName>
        <fullName evidence="7">NAD-glutamate dehydrogenase</fullName>
    </submittedName>
</protein>
<dbReference type="GO" id="GO:0004352">
    <property type="term" value="F:glutamate dehydrogenase (NAD+) activity"/>
    <property type="evidence" value="ECO:0007669"/>
    <property type="project" value="InterPro"/>
</dbReference>
<dbReference type="PANTHER" id="PTHR43403">
    <property type="entry name" value="NAD-SPECIFIC GLUTAMATE DEHYDROGENASE"/>
    <property type="match status" value="1"/>
</dbReference>
<feature type="domain" description="NAD-glutamate dehydrogenase ACT2" evidence="5">
    <location>
        <begin position="399"/>
        <end position="488"/>
    </location>
</feature>
<feature type="domain" description="NAD-glutamate dehydrogenase ACT3" evidence="6">
    <location>
        <begin position="546"/>
        <end position="623"/>
    </location>
</feature>
<keyword evidence="1" id="KW-0560">Oxidoreductase</keyword>
<dbReference type="SUPFAM" id="SSF51735">
    <property type="entry name" value="NAD(P)-binding Rossmann-fold domains"/>
    <property type="match status" value="1"/>
</dbReference>
<dbReference type="InterPro" id="IPR048381">
    <property type="entry name" value="GDH_C"/>
</dbReference>
<dbReference type="Pfam" id="PF21079">
    <property type="entry name" value="GDH_HM2"/>
    <property type="match status" value="1"/>
</dbReference>
<dbReference type="Pfam" id="PF21073">
    <property type="entry name" value="GDH_HM1"/>
    <property type="match status" value="1"/>
</dbReference>
<dbReference type="InterPro" id="IPR024727">
    <property type="entry name" value="NAD_Glu_DH_N_ACT1"/>
</dbReference>
<dbReference type="InterPro" id="IPR049058">
    <property type="entry name" value="NAD_Glu_DH_HM2"/>
</dbReference>
<dbReference type="InterPro" id="IPR049056">
    <property type="entry name" value="NAD_Glu_DH_HM3"/>
</dbReference>
<dbReference type="Pfam" id="PF21075">
    <property type="entry name" value="GDH_ACT1"/>
    <property type="match status" value="1"/>
</dbReference>
<dbReference type="InterPro" id="IPR049062">
    <property type="entry name" value="NAD_Glu_DH_ACT2"/>
</dbReference>
<dbReference type="InterPro" id="IPR007780">
    <property type="entry name" value="NAD_Glu_DH_bac"/>
</dbReference>
<dbReference type="PANTHER" id="PTHR43403:SF1">
    <property type="entry name" value="NAD-SPECIFIC GLUTAMATE DEHYDROGENASE"/>
    <property type="match status" value="1"/>
</dbReference>
<dbReference type="InterPro" id="IPR036291">
    <property type="entry name" value="NAD(P)-bd_dom_sf"/>
</dbReference>
<dbReference type="InterPro" id="IPR049059">
    <property type="entry name" value="NAD_Glu_DH_HM1"/>
</dbReference>
<proteinExistence type="predicted"/>
<dbReference type="SUPFAM" id="SSF53223">
    <property type="entry name" value="Aminoacid dehydrogenase-like, N-terminal domain"/>
    <property type="match status" value="1"/>
</dbReference>
<dbReference type="EMBL" id="CP101717">
    <property type="protein sequence ID" value="WLD59555.1"/>
    <property type="molecule type" value="Genomic_DNA"/>
</dbReference>
<evidence type="ECO:0000259" key="2">
    <source>
        <dbReference type="Pfam" id="PF05088"/>
    </source>
</evidence>
<evidence type="ECO:0000259" key="5">
    <source>
        <dbReference type="Pfam" id="PF21076"/>
    </source>
</evidence>
<accession>A0AB38YJR1</accession>
<evidence type="ECO:0000259" key="3">
    <source>
        <dbReference type="Pfam" id="PF21074"/>
    </source>
</evidence>
<feature type="domain" description="NAD-specific glutamate dehydrogenase C-terminal" evidence="3">
    <location>
        <begin position="1261"/>
        <end position="1597"/>
    </location>
</feature>
<dbReference type="Gene3D" id="3.40.50.720">
    <property type="entry name" value="NAD(P)-binding Rossmann-like Domain"/>
    <property type="match status" value="1"/>
</dbReference>
<dbReference type="Pfam" id="PF21074">
    <property type="entry name" value="GDH_C"/>
    <property type="match status" value="1"/>
</dbReference>
<dbReference type="GO" id="GO:0004069">
    <property type="term" value="F:L-aspartate:2-oxoglutarate aminotransferase activity"/>
    <property type="evidence" value="ECO:0007669"/>
    <property type="project" value="InterPro"/>
</dbReference>
<organism evidence="7">
    <name type="scientific">Salinispirillum sp. LH 10-3-1</name>
    <dbReference type="NCBI Taxonomy" id="2952525"/>
    <lineage>
        <taxon>Bacteria</taxon>
        <taxon>Pseudomonadati</taxon>
        <taxon>Pseudomonadota</taxon>
        <taxon>Gammaproteobacteria</taxon>
        <taxon>Oceanospirillales</taxon>
        <taxon>Saccharospirillaceae</taxon>
        <taxon>Salinispirillum</taxon>
    </lineage>
</organism>
<dbReference type="PIRSF" id="PIRSF036761">
    <property type="entry name" value="GDH_Mll4104"/>
    <property type="match status" value="1"/>
</dbReference>
<evidence type="ECO:0000259" key="4">
    <source>
        <dbReference type="Pfam" id="PF21075"/>
    </source>
</evidence>
<feature type="domain" description="NAD-glutamate dehydrogenase N-terminal ACT1" evidence="4">
    <location>
        <begin position="35"/>
        <end position="174"/>
    </location>
</feature>
<dbReference type="InterPro" id="IPR028971">
    <property type="entry name" value="NAD-GDH_cat"/>
</dbReference>